<organism evidence="2 3">
    <name type="scientific">Trichoderma longibrachiatum ATCC 18648</name>
    <dbReference type="NCBI Taxonomy" id="983965"/>
    <lineage>
        <taxon>Eukaryota</taxon>
        <taxon>Fungi</taxon>
        <taxon>Dikarya</taxon>
        <taxon>Ascomycota</taxon>
        <taxon>Pezizomycotina</taxon>
        <taxon>Sordariomycetes</taxon>
        <taxon>Hypocreomycetidae</taxon>
        <taxon>Hypocreales</taxon>
        <taxon>Hypocreaceae</taxon>
        <taxon>Trichoderma</taxon>
    </lineage>
</organism>
<dbReference type="AlphaFoldDB" id="A0A2T4C0T2"/>
<dbReference type="EMBL" id="KZ679134">
    <property type="protein sequence ID" value="PTB75178.1"/>
    <property type="molecule type" value="Genomic_DNA"/>
</dbReference>
<gene>
    <name evidence="2" type="ORF">M440DRAFT_338417</name>
</gene>
<evidence type="ECO:0000256" key="1">
    <source>
        <dbReference type="SAM" id="MobiDB-lite"/>
    </source>
</evidence>
<evidence type="ECO:0000313" key="3">
    <source>
        <dbReference type="Proteomes" id="UP000240760"/>
    </source>
</evidence>
<sequence>MQALKLTMQAATPMTPSTATGCSSVRPGRWFGPPQGHSGSSTGTSPFPAETSVPHPAGSRYLHRLPLSPWHLILGHWS</sequence>
<dbReference type="PROSITE" id="PS51257">
    <property type="entry name" value="PROKAR_LIPOPROTEIN"/>
    <property type="match status" value="1"/>
</dbReference>
<feature type="compositionally biased region" description="Polar residues" evidence="1">
    <location>
        <begin position="9"/>
        <end position="23"/>
    </location>
</feature>
<protein>
    <submittedName>
        <fullName evidence="2">Uncharacterized protein</fullName>
    </submittedName>
</protein>
<evidence type="ECO:0000313" key="2">
    <source>
        <dbReference type="EMBL" id="PTB75178.1"/>
    </source>
</evidence>
<feature type="region of interest" description="Disordered" evidence="1">
    <location>
        <begin position="1"/>
        <end position="55"/>
    </location>
</feature>
<dbReference type="Proteomes" id="UP000240760">
    <property type="component" value="Unassembled WGS sequence"/>
</dbReference>
<accession>A0A2T4C0T2</accession>
<reference evidence="2 3" key="1">
    <citation type="submission" date="2016-07" db="EMBL/GenBank/DDBJ databases">
        <title>Multiple horizontal gene transfer events from other fungi enriched the ability of initially mycotrophic Trichoderma (Ascomycota) to feed on dead plant biomass.</title>
        <authorList>
            <consortium name="DOE Joint Genome Institute"/>
            <person name="Aerts A."/>
            <person name="Atanasova L."/>
            <person name="Chenthamara K."/>
            <person name="Zhang J."/>
            <person name="Grujic M."/>
            <person name="Henrissat B."/>
            <person name="Kuo A."/>
            <person name="Salamov A."/>
            <person name="Lipzen A."/>
            <person name="Labutti K."/>
            <person name="Barry K."/>
            <person name="Miao Y."/>
            <person name="Rahimi M.J."/>
            <person name="Shen Q."/>
            <person name="Grigoriev I.V."/>
            <person name="Kubicek C.P."/>
            <person name="Druzhinina I.S."/>
        </authorList>
    </citation>
    <scope>NUCLEOTIDE SEQUENCE [LARGE SCALE GENOMIC DNA]</scope>
    <source>
        <strain evidence="2 3">ATCC 18648</strain>
    </source>
</reference>
<name>A0A2T4C0T2_TRILO</name>
<proteinExistence type="predicted"/>
<keyword evidence="3" id="KW-1185">Reference proteome</keyword>